<name>A0A0E9QH66_ANGAN</name>
<organism evidence="1">
    <name type="scientific">Anguilla anguilla</name>
    <name type="common">European freshwater eel</name>
    <name type="synonym">Muraena anguilla</name>
    <dbReference type="NCBI Taxonomy" id="7936"/>
    <lineage>
        <taxon>Eukaryota</taxon>
        <taxon>Metazoa</taxon>
        <taxon>Chordata</taxon>
        <taxon>Craniata</taxon>
        <taxon>Vertebrata</taxon>
        <taxon>Euteleostomi</taxon>
        <taxon>Actinopterygii</taxon>
        <taxon>Neopterygii</taxon>
        <taxon>Teleostei</taxon>
        <taxon>Anguilliformes</taxon>
        <taxon>Anguillidae</taxon>
        <taxon>Anguilla</taxon>
    </lineage>
</organism>
<sequence>MSAFPSSLQCNRHSKSVFTGISFRIFVPCE</sequence>
<dbReference type="AlphaFoldDB" id="A0A0E9QH66"/>
<accession>A0A0E9QH66</accession>
<reference evidence="1" key="1">
    <citation type="submission" date="2014-11" db="EMBL/GenBank/DDBJ databases">
        <authorList>
            <person name="Amaro Gonzalez C."/>
        </authorList>
    </citation>
    <scope>NUCLEOTIDE SEQUENCE</scope>
</reference>
<proteinExistence type="predicted"/>
<dbReference type="EMBL" id="GBXM01092887">
    <property type="protein sequence ID" value="JAH15690.1"/>
    <property type="molecule type" value="Transcribed_RNA"/>
</dbReference>
<protein>
    <submittedName>
        <fullName evidence="1">Uncharacterized protein</fullName>
    </submittedName>
</protein>
<reference evidence="1" key="2">
    <citation type="journal article" date="2015" name="Fish Shellfish Immunol.">
        <title>Early steps in the European eel (Anguilla anguilla)-Vibrio vulnificus interaction in the gills: Role of the RtxA13 toxin.</title>
        <authorList>
            <person name="Callol A."/>
            <person name="Pajuelo D."/>
            <person name="Ebbesson L."/>
            <person name="Teles M."/>
            <person name="MacKenzie S."/>
            <person name="Amaro C."/>
        </authorList>
    </citation>
    <scope>NUCLEOTIDE SEQUENCE</scope>
</reference>
<evidence type="ECO:0000313" key="1">
    <source>
        <dbReference type="EMBL" id="JAH15690.1"/>
    </source>
</evidence>